<evidence type="ECO:0000256" key="1">
    <source>
        <dbReference type="SAM" id="MobiDB-lite"/>
    </source>
</evidence>
<keyword evidence="2" id="KW-0812">Transmembrane</keyword>
<feature type="signal peptide" evidence="3">
    <location>
        <begin position="1"/>
        <end position="28"/>
    </location>
</feature>
<dbReference type="EMBL" id="MSTR01000021">
    <property type="protein sequence ID" value="ONN40438.1"/>
    <property type="molecule type" value="Genomic_DNA"/>
</dbReference>
<sequence length="124" mass="13418">MKQSTLYMFSFSMFVLLFLASAPTAGYSAEVQSVETGGSIGFTGVNKTPGSPDPPPDGGTKPVYPIEIAKPSSTSSQTNKNSLPKTNALSDTGLLVIGHIVLAITMMIWFWKQKKQTEKEDYHT</sequence>
<dbReference type="Proteomes" id="UP000189299">
    <property type="component" value="Unassembled WGS sequence"/>
</dbReference>
<accession>A0A1V2UAY2</accession>
<feature type="region of interest" description="Disordered" evidence="1">
    <location>
        <begin position="40"/>
        <end position="87"/>
    </location>
</feature>
<evidence type="ECO:0000256" key="2">
    <source>
        <dbReference type="SAM" id="Phobius"/>
    </source>
</evidence>
<dbReference type="RefSeq" id="WP_077152085.1">
    <property type="nucleotide sequence ID" value="NZ_CABMMO010000021.1"/>
</dbReference>
<organism evidence="4 5">
    <name type="scientific">Enterococcus mundtii</name>
    <dbReference type="NCBI Taxonomy" id="53346"/>
    <lineage>
        <taxon>Bacteria</taxon>
        <taxon>Bacillati</taxon>
        <taxon>Bacillota</taxon>
        <taxon>Bacilli</taxon>
        <taxon>Lactobacillales</taxon>
        <taxon>Enterococcaceae</taxon>
        <taxon>Enterococcus</taxon>
    </lineage>
</organism>
<evidence type="ECO:0008006" key="6">
    <source>
        <dbReference type="Google" id="ProtNLM"/>
    </source>
</evidence>
<reference evidence="4 5" key="1">
    <citation type="submission" date="2016-12" db="EMBL/GenBank/DDBJ databases">
        <authorList>
            <person name="Song W.-J."/>
            <person name="Kurnit D.M."/>
        </authorList>
    </citation>
    <scope>NUCLEOTIDE SEQUENCE [LARGE SCALE GENOMIC DNA]</scope>
    <source>
        <strain evidence="4 5">CGB1038-1_S1</strain>
    </source>
</reference>
<dbReference type="AlphaFoldDB" id="A0A1V2UAY2"/>
<keyword evidence="2" id="KW-0472">Membrane</keyword>
<keyword evidence="3" id="KW-0732">Signal</keyword>
<evidence type="ECO:0000256" key="3">
    <source>
        <dbReference type="SAM" id="SignalP"/>
    </source>
</evidence>
<feature type="compositionally biased region" description="Polar residues" evidence="1">
    <location>
        <begin position="71"/>
        <end position="87"/>
    </location>
</feature>
<gene>
    <name evidence="4" type="ORF">BTN92_15025</name>
</gene>
<comment type="caution">
    <text evidence="4">The sequence shown here is derived from an EMBL/GenBank/DDBJ whole genome shotgun (WGS) entry which is preliminary data.</text>
</comment>
<evidence type="ECO:0000313" key="4">
    <source>
        <dbReference type="EMBL" id="ONN40438.1"/>
    </source>
</evidence>
<proteinExistence type="predicted"/>
<name>A0A1V2UAY2_ENTMU</name>
<feature type="chain" id="PRO_5039443514" description="Cell wall protein" evidence="3">
    <location>
        <begin position="29"/>
        <end position="124"/>
    </location>
</feature>
<keyword evidence="2" id="KW-1133">Transmembrane helix</keyword>
<evidence type="ECO:0000313" key="5">
    <source>
        <dbReference type="Proteomes" id="UP000189299"/>
    </source>
</evidence>
<feature type="transmembrane region" description="Helical" evidence="2">
    <location>
        <begin position="92"/>
        <end position="111"/>
    </location>
</feature>
<protein>
    <recommendedName>
        <fullName evidence="6">Cell wall protein</fullName>
    </recommendedName>
</protein>